<dbReference type="Pfam" id="PF04738">
    <property type="entry name" value="Lant_dehydr_N"/>
    <property type="match status" value="1"/>
</dbReference>
<dbReference type="AlphaFoldDB" id="A0A7K0G3T4"/>
<proteinExistence type="predicted"/>
<evidence type="ECO:0000313" key="3">
    <source>
        <dbReference type="EMBL" id="MRX77869.1"/>
    </source>
</evidence>
<name>A0A7K0G3T4_9SPHI</name>
<feature type="domain" description="Lantibiotic dehydratase N-terminal" evidence="1">
    <location>
        <begin position="45"/>
        <end position="692"/>
    </location>
</feature>
<dbReference type="NCBIfam" id="TIGR03891">
    <property type="entry name" value="thiopep_ocin"/>
    <property type="match status" value="1"/>
</dbReference>
<comment type="caution">
    <text evidence="3">The sequence shown here is derived from an EMBL/GenBank/DDBJ whole genome shotgun (WGS) entry which is preliminary data.</text>
</comment>
<dbReference type="EMBL" id="WKKH01000033">
    <property type="protein sequence ID" value="MRX77869.1"/>
    <property type="molecule type" value="Genomic_DNA"/>
</dbReference>
<evidence type="ECO:0000259" key="1">
    <source>
        <dbReference type="Pfam" id="PF04738"/>
    </source>
</evidence>
<dbReference type="OrthoDB" id="1273722at2"/>
<dbReference type="Pfam" id="PF14028">
    <property type="entry name" value="Lant_dehydr_C"/>
    <property type="match status" value="1"/>
</dbReference>
<evidence type="ECO:0000313" key="4">
    <source>
        <dbReference type="Proteomes" id="UP000487757"/>
    </source>
</evidence>
<sequence>MGNNIRPFDFYLMRLPARSMQSISLLNNIENRSTFITEIYHRYQSAELQDAIYLASPELYAEVIKWLNGPADEIEEKLLLTLYKYLLRMSTRATPYGLFSGYNTGKITGDISKLILKQPEYRLTKYTRLDMNYVSELVRSLLNDEEIKAKLIFKVNNSLYKIGGIYRYFEYKFINKKRHYYVVAIKHSKYIQCVIEKTEMGASYQAVLKELMLLNLNLDDAKNYLDRVIDAQILVSELEPTVTGDEFYKRLIDTIKTNNPEHKCIAALLEIEDRLQEPADFVKTCTAIHHIIKENFPLSHTKDLVQTDLHIGMDDNEINVGVMNILALEIQALSVLNENKIPLRIKNFIKKFTERYEDQEIELLEALDNDAGVGYDKAGASNNNHAPLVDDLIINKTAPARSISWTNYRELVFNKFLESSKNHGSPVLLTDDDLNAIGKKEENTIPSTFYAIGNFITKNTERLDKGDFKFNLSACCGPSAQPLLARFAQNDPVLSQKLKDCSKVEEENIDGAIIAEIVHLPDSRVGNILQRPQLREYEIPFLGNSSLPAERQIPVSDLMISVSNNKIKLRAKHLNKIVIPRLSSAHNYNGGIAVYKFLCDLQNQHGAYNISWDWGTLKDQPYLPRIVYKHLVLARARWKMTPDMYEETKALTTPQQLDLFLAKYKLPNKVVSIEGDRELLIDFKSVLGLTLLTQSLKKSTVILYEFLYDDDSALILDQAGEAFMNEVIIPFRTEEMVEKKFKNVQGDAHNLPRKFNLGSEWTYVKIYCGSKWGEKILTDYILPLVDSLSKEGLIEKWFFLRYHDPEGHLRIRFLHPNQPETMANIVNRINASLKKLAEERIIYKIQYDTYKQEIERYGIHTMAFSEAIFYYDSKAVINFLNMIEGDEGEHYRWLFAARNIDFLLSDFEMTDQQKLNLITEMQQSFHYEFGGTSGLTLQLNNKYRAISKALNGFLSGDEDAEEVAAAVELFKARSVENRAAYKKLKAQYMVEHPDKNVDSVLAGILPSYIHMSLNRIFVTKQRLHELVIYHYLTKYYQGIIARKKQKTLTAKTY</sequence>
<protein>
    <recommendedName>
        <fullName evidence="5">Lantibiotic dehydratase</fullName>
    </recommendedName>
</protein>
<gene>
    <name evidence="3" type="ORF">GJU39_17440</name>
</gene>
<accession>A0A7K0G3T4</accession>
<evidence type="ECO:0000259" key="2">
    <source>
        <dbReference type="Pfam" id="PF14028"/>
    </source>
</evidence>
<dbReference type="RefSeq" id="WP_154282283.1">
    <property type="nucleotide sequence ID" value="NZ_JBHUJQ010000001.1"/>
</dbReference>
<evidence type="ECO:0008006" key="5">
    <source>
        <dbReference type="Google" id="ProtNLM"/>
    </source>
</evidence>
<feature type="domain" description="Thiopeptide-type bacteriocin biosynthesis" evidence="2">
    <location>
        <begin position="761"/>
        <end position="1036"/>
    </location>
</feature>
<dbReference type="InterPro" id="IPR006827">
    <property type="entry name" value="Lant_deHydtase_N"/>
</dbReference>
<keyword evidence="4" id="KW-1185">Reference proteome</keyword>
<dbReference type="InterPro" id="IPR023809">
    <property type="entry name" value="Thiopep_bacteriocin_synth_dom"/>
</dbReference>
<reference evidence="3 4" key="1">
    <citation type="submission" date="2019-11" db="EMBL/GenBank/DDBJ databases">
        <title>Pedobacter petrophilus genome.</title>
        <authorList>
            <person name="Feldbauer M.J."/>
            <person name="Newman J.D."/>
        </authorList>
    </citation>
    <scope>NUCLEOTIDE SEQUENCE [LARGE SCALE GENOMIC DNA]</scope>
    <source>
        <strain evidence="3 4">LMG 29686</strain>
    </source>
</reference>
<dbReference type="Proteomes" id="UP000487757">
    <property type="component" value="Unassembled WGS sequence"/>
</dbReference>
<organism evidence="3 4">
    <name type="scientific">Pedobacter petrophilus</name>
    <dbReference type="NCBI Taxonomy" id="1908241"/>
    <lineage>
        <taxon>Bacteria</taxon>
        <taxon>Pseudomonadati</taxon>
        <taxon>Bacteroidota</taxon>
        <taxon>Sphingobacteriia</taxon>
        <taxon>Sphingobacteriales</taxon>
        <taxon>Sphingobacteriaceae</taxon>
        <taxon>Pedobacter</taxon>
    </lineage>
</organism>